<sequence>MFQRFRQRLRDMGTIRLLCEGAERHARGNGEPQPGAEHFLLASLDLPDGSARRAFARVHADADDFCAAVARQYDQALRSAGVEQAAWPAGDDALPEPQRPSLYRAQASGQAVMQRLAELRKADPAAPLRGAHVLLVVASMEHGVAVRSLRAMGVEPEALIAAARNEAAA</sequence>
<dbReference type="RefSeq" id="WP_251780207.1">
    <property type="nucleotide sequence ID" value="NZ_JAMKFE010000013.1"/>
</dbReference>
<evidence type="ECO:0000313" key="1">
    <source>
        <dbReference type="EMBL" id="MCM5681728.1"/>
    </source>
</evidence>
<dbReference type="InterPro" id="IPR036628">
    <property type="entry name" value="Clp_N_dom_sf"/>
</dbReference>
<comment type="caution">
    <text evidence="1">The sequence shown here is derived from an EMBL/GenBank/DDBJ whole genome shotgun (WGS) entry which is preliminary data.</text>
</comment>
<gene>
    <name evidence="1" type="ORF">M8A51_19550</name>
</gene>
<proteinExistence type="predicted"/>
<organism evidence="1 2">
    <name type="scientific">Caldimonas mangrovi</name>
    <dbReference type="NCBI Taxonomy" id="2944811"/>
    <lineage>
        <taxon>Bacteria</taxon>
        <taxon>Pseudomonadati</taxon>
        <taxon>Pseudomonadota</taxon>
        <taxon>Betaproteobacteria</taxon>
        <taxon>Burkholderiales</taxon>
        <taxon>Sphaerotilaceae</taxon>
        <taxon>Caldimonas</taxon>
    </lineage>
</organism>
<dbReference type="EMBL" id="JAMKFE010000013">
    <property type="protein sequence ID" value="MCM5681728.1"/>
    <property type="molecule type" value="Genomic_DNA"/>
</dbReference>
<dbReference type="Gene3D" id="1.10.1780.10">
    <property type="entry name" value="Clp, N-terminal domain"/>
    <property type="match status" value="1"/>
</dbReference>
<keyword evidence="1" id="KW-0645">Protease</keyword>
<dbReference type="Proteomes" id="UP001165541">
    <property type="component" value="Unassembled WGS sequence"/>
</dbReference>
<dbReference type="SUPFAM" id="SSF81923">
    <property type="entry name" value="Double Clp-N motif"/>
    <property type="match status" value="1"/>
</dbReference>
<name>A0ABT0YSK4_9BURK</name>
<keyword evidence="2" id="KW-1185">Reference proteome</keyword>
<evidence type="ECO:0000313" key="2">
    <source>
        <dbReference type="Proteomes" id="UP001165541"/>
    </source>
</evidence>
<reference evidence="1" key="1">
    <citation type="submission" date="2022-05" db="EMBL/GenBank/DDBJ databases">
        <title>Schlegelella sp. nov., isolated from mangrove soil.</title>
        <authorList>
            <person name="Liu Y."/>
            <person name="Ge X."/>
            <person name="Liu W."/>
        </authorList>
    </citation>
    <scope>NUCLEOTIDE SEQUENCE</scope>
    <source>
        <strain evidence="1">S2-27</strain>
    </source>
</reference>
<dbReference type="GO" id="GO:0008233">
    <property type="term" value="F:peptidase activity"/>
    <property type="evidence" value="ECO:0007669"/>
    <property type="project" value="UniProtKB-KW"/>
</dbReference>
<protein>
    <submittedName>
        <fullName evidence="1">Clp protease N-terminal domain-containing protein</fullName>
    </submittedName>
</protein>
<keyword evidence="1" id="KW-0378">Hydrolase</keyword>
<accession>A0ABT0YSK4</accession>
<dbReference type="GO" id="GO:0006508">
    <property type="term" value="P:proteolysis"/>
    <property type="evidence" value="ECO:0007669"/>
    <property type="project" value="UniProtKB-KW"/>
</dbReference>